<evidence type="ECO:0000313" key="1">
    <source>
        <dbReference type="EMBL" id="KAI3766020.1"/>
    </source>
</evidence>
<accession>A0ACB9F4J1</accession>
<organism evidence="1 2">
    <name type="scientific">Cichorium intybus</name>
    <name type="common">Chicory</name>
    <dbReference type="NCBI Taxonomy" id="13427"/>
    <lineage>
        <taxon>Eukaryota</taxon>
        <taxon>Viridiplantae</taxon>
        <taxon>Streptophyta</taxon>
        <taxon>Embryophyta</taxon>
        <taxon>Tracheophyta</taxon>
        <taxon>Spermatophyta</taxon>
        <taxon>Magnoliopsida</taxon>
        <taxon>eudicotyledons</taxon>
        <taxon>Gunneridae</taxon>
        <taxon>Pentapetalae</taxon>
        <taxon>asterids</taxon>
        <taxon>campanulids</taxon>
        <taxon>Asterales</taxon>
        <taxon>Asteraceae</taxon>
        <taxon>Cichorioideae</taxon>
        <taxon>Cichorieae</taxon>
        <taxon>Cichoriinae</taxon>
        <taxon>Cichorium</taxon>
    </lineage>
</organism>
<keyword evidence="2" id="KW-1185">Reference proteome</keyword>
<dbReference type="EMBL" id="CM042011">
    <property type="protein sequence ID" value="KAI3766020.1"/>
    <property type="molecule type" value="Genomic_DNA"/>
</dbReference>
<comment type="caution">
    <text evidence="1">The sequence shown here is derived from an EMBL/GenBank/DDBJ whole genome shotgun (WGS) entry which is preliminary data.</text>
</comment>
<proteinExistence type="predicted"/>
<evidence type="ECO:0000313" key="2">
    <source>
        <dbReference type="Proteomes" id="UP001055811"/>
    </source>
</evidence>
<reference evidence="2" key="1">
    <citation type="journal article" date="2022" name="Mol. Ecol. Resour.">
        <title>The genomes of chicory, endive, great burdock and yacon provide insights into Asteraceae palaeo-polyploidization history and plant inulin production.</title>
        <authorList>
            <person name="Fan W."/>
            <person name="Wang S."/>
            <person name="Wang H."/>
            <person name="Wang A."/>
            <person name="Jiang F."/>
            <person name="Liu H."/>
            <person name="Zhao H."/>
            <person name="Xu D."/>
            <person name="Zhang Y."/>
        </authorList>
    </citation>
    <scope>NUCLEOTIDE SEQUENCE [LARGE SCALE GENOMIC DNA]</scope>
    <source>
        <strain evidence="2">cv. Punajuju</strain>
    </source>
</reference>
<dbReference type="Proteomes" id="UP001055811">
    <property type="component" value="Linkage Group LG03"/>
</dbReference>
<gene>
    <name evidence="1" type="ORF">L2E82_16068</name>
</gene>
<sequence length="76" mass="8550">MLLSSALLLLTSDVVVVVYTDVAHLHRRHRYCCSPSSSSHFRQPTWVQVRVERTGEKGPCEGDEPAESNYDEQMGS</sequence>
<name>A0ACB9F4J1_CICIN</name>
<reference evidence="1 2" key="2">
    <citation type="journal article" date="2022" name="Mol. Ecol. Resour.">
        <title>The genomes of chicory, endive, great burdock and yacon provide insights into Asteraceae paleo-polyploidization history and plant inulin production.</title>
        <authorList>
            <person name="Fan W."/>
            <person name="Wang S."/>
            <person name="Wang H."/>
            <person name="Wang A."/>
            <person name="Jiang F."/>
            <person name="Liu H."/>
            <person name="Zhao H."/>
            <person name="Xu D."/>
            <person name="Zhang Y."/>
        </authorList>
    </citation>
    <scope>NUCLEOTIDE SEQUENCE [LARGE SCALE GENOMIC DNA]</scope>
    <source>
        <strain evidence="2">cv. Punajuju</strain>
        <tissue evidence="1">Leaves</tissue>
    </source>
</reference>
<protein>
    <submittedName>
        <fullName evidence="1">Uncharacterized protein</fullName>
    </submittedName>
</protein>